<evidence type="ECO:0008006" key="4">
    <source>
        <dbReference type="Google" id="ProtNLM"/>
    </source>
</evidence>
<gene>
    <name evidence="2" type="ORF">GA0070215_1464</name>
</gene>
<dbReference type="EMBL" id="FMCV01000046">
    <property type="protein sequence ID" value="SCF46435.1"/>
    <property type="molecule type" value="Genomic_DNA"/>
</dbReference>
<proteinExistence type="predicted"/>
<reference evidence="3" key="1">
    <citation type="submission" date="2016-06" db="EMBL/GenBank/DDBJ databases">
        <authorList>
            <person name="Varghese N."/>
        </authorList>
    </citation>
    <scope>NUCLEOTIDE SEQUENCE [LARGE SCALE GENOMIC DNA]</scope>
    <source>
        <strain evidence="3">DSM 45555</strain>
    </source>
</reference>
<evidence type="ECO:0000313" key="3">
    <source>
        <dbReference type="Proteomes" id="UP000198551"/>
    </source>
</evidence>
<dbReference type="Proteomes" id="UP000198551">
    <property type="component" value="Unassembled WGS sequence"/>
</dbReference>
<sequence>MSRHEAGRQAGSFLLRTIRSGTSGAEVFLLRQPGGAAVATKVTRNPRVSSSVQAQRHALMTKHFASHTPAVLGTAAEAGLDVIVTAAPAVWSLDEAIDRLGPTPAARRGADRHRQRSGAPADINPSRGDRVA</sequence>
<protein>
    <recommendedName>
        <fullName evidence="4">Protein kinase domain-containing protein</fullName>
    </recommendedName>
</protein>
<accession>A0A1C5AMH7</accession>
<evidence type="ECO:0000313" key="2">
    <source>
        <dbReference type="EMBL" id="SCF46435.1"/>
    </source>
</evidence>
<dbReference type="AlphaFoldDB" id="A0A1C5AMH7"/>
<evidence type="ECO:0000256" key="1">
    <source>
        <dbReference type="SAM" id="MobiDB-lite"/>
    </source>
</evidence>
<keyword evidence="3" id="KW-1185">Reference proteome</keyword>
<organism evidence="2 3">
    <name type="scientific">Micromonospora marina</name>
    <dbReference type="NCBI Taxonomy" id="307120"/>
    <lineage>
        <taxon>Bacteria</taxon>
        <taxon>Bacillati</taxon>
        <taxon>Actinomycetota</taxon>
        <taxon>Actinomycetes</taxon>
        <taxon>Micromonosporales</taxon>
        <taxon>Micromonosporaceae</taxon>
        <taxon>Micromonospora</taxon>
    </lineage>
</organism>
<feature type="region of interest" description="Disordered" evidence="1">
    <location>
        <begin position="101"/>
        <end position="132"/>
    </location>
</feature>
<name>A0A1C5AMH7_9ACTN</name>